<dbReference type="PANTHER" id="PTHR38108">
    <property type="entry name" value="UPF0319 PROTEIN YCCT"/>
    <property type="match status" value="1"/>
</dbReference>
<comment type="similarity">
    <text evidence="1">Belongs to the UPF0319 family.</text>
</comment>
<accession>A0A8H2JN47</accession>
<keyword evidence="2 3" id="KW-0732">Signal</keyword>
<dbReference type="AlphaFoldDB" id="A0A8H2JN47"/>
<organism evidence="4 5">
    <name type="scientific">Colwellia ponticola</name>
    <dbReference type="NCBI Taxonomy" id="2304625"/>
    <lineage>
        <taxon>Bacteria</taxon>
        <taxon>Pseudomonadati</taxon>
        <taxon>Pseudomonadota</taxon>
        <taxon>Gammaproteobacteria</taxon>
        <taxon>Alteromonadales</taxon>
        <taxon>Colwelliaceae</taxon>
        <taxon>Colwellia</taxon>
    </lineage>
</organism>
<dbReference type="InterPro" id="IPR018635">
    <property type="entry name" value="UPF0319"/>
</dbReference>
<evidence type="ECO:0000256" key="2">
    <source>
        <dbReference type="ARBA" id="ARBA00022729"/>
    </source>
</evidence>
<proteinExistence type="inferred from homology"/>
<dbReference type="Proteomes" id="UP000307702">
    <property type="component" value="Unassembled WGS sequence"/>
</dbReference>
<evidence type="ECO:0000313" key="5">
    <source>
        <dbReference type="Proteomes" id="UP000307702"/>
    </source>
</evidence>
<keyword evidence="5" id="KW-1185">Reference proteome</keyword>
<evidence type="ECO:0000256" key="1">
    <source>
        <dbReference type="ARBA" id="ARBA00008490"/>
    </source>
</evidence>
<comment type="caution">
    <text evidence="4">The sequence shown here is derived from an EMBL/GenBank/DDBJ whole genome shotgun (WGS) entry which is preliminary data.</text>
</comment>
<feature type="signal peptide" evidence="3">
    <location>
        <begin position="1"/>
        <end position="38"/>
    </location>
</feature>
<feature type="chain" id="PRO_5034439348" evidence="3">
    <location>
        <begin position="39"/>
        <end position="236"/>
    </location>
</feature>
<evidence type="ECO:0000256" key="3">
    <source>
        <dbReference type="SAM" id="SignalP"/>
    </source>
</evidence>
<dbReference type="Pfam" id="PF09829">
    <property type="entry name" value="DUF2057"/>
    <property type="match status" value="1"/>
</dbReference>
<sequence>MLSTSKLTRCKNLFNQSVVSSLCASLLLSGFIAVQASAATLTVTDNLIVRDVDDKTVDHGFLSKKQQLELTPGQHSLVIKYKDVFEDIDFAEDRLVTSDYFVVRFNVTTQQKLLLSTTEINNLAAAERFVSSPELTLRDEHKQELVLALQKLDDYKLAQQVAKVVTSLSAPAAISHLNNDNINENTANPITDDQTFSEQVIKNADTVAMLKYWWQKASADEKNKFLDFMSKNKALN</sequence>
<dbReference type="EMBL" id="SZVP01000013">
    <property type="protein sequence ID" value="TMM43790.1"/>
    <property type="molecule type" value="Genomic_DNA"/>
</dbReference>
<gene>
    <name evidence="4" type="ORF">FCS21_12470</name>
</gene>
<dbReference type="PANTHER" id="PTHR38108:SF1">
    <property type="entry name" value="UPF0319 PROTEIN YCCT"/>
    <property type="match status" value="1"/>
</dbReference>
<evidence type="ECO:0000313" key="4">
    <source>
        <dbReference type="EMBL" id="TMM43790.1"/>
    </source>
</evidence>
<protein>
    <submittedName>
        <fullName evidence="4">DUF2057 domain-containing protein</fullName>
    </submittedName>
</protein>
<reference evidence="4 5" key="1">
    <citation type="submission" date="2019-05" db="EMBL/GenBank/DDBJ databases">
        <title>Colwellia ponticola sp. nov., isolated from seawater.</title>
        <authorList>
            <person name="Yoon J.-H."/>
        </authorList>
    </citation>
    <scope>NUCLEOTIDE SEQUENCE [LARGE SCALE GENOMIC DNA]</scope>
    <source>
        <strain evidence="4 5">OISW-25</strain>
    </source>
</reference>
<dbReference type="OrthoDB" id="5734775at2"/>
<name>A0A8H2JN47_9GAMM</name>